<keyword evidence="13" id="KW-1185">Reference proteome</keyword>
<comment type="caution">
    <text evidence="12">The sequence shown here is derived from an EMBL/GenBank/DDBJ whole genome shotgun (WGS) entry which is preliminary data.</text>
</comment>
<dbReference type="InterPro" id="IPR011016">
    <property type="entry name" value="Znf_RING-CH"/>
</dbReference>
<dbReference type="AlphaFoldDB" id="A0AAD4RD99"/>
<keyword evidence="8 10" id="KW-1133">Transmembrane helix</keyword>
<dbReference type="Gene3D" id="3.30.40.10">
    <property type="entry name" value="Zinc/RING finger domain, C3HC4 (zinc finger)"/>
    <property type="match status" value="1"/>
</dbReference>
<dbReference type="GO" id="GO:0004842">
    <property type="term" value="F:ubiquitin-protein transferase activity"/>
    <property type="evidence" value="ECO:0007669"/>
    <property type="project" value="TreeGrafter"/>
</dbReference>
<dbReference type="PROSITE" id="PS51292">
    <property type="entry name" value="ZF_RING_CH"/>
    <property type="match status" value="1"/>
</dbReference>
<evidence type="ECO:0000256" key="6">
    <source>
        <dbReference type="ARBA" id="ARBA00022786"/>
    </source>
</evidence>
<evidence type="ECO:0000256" key="8">
    <source>
        <dbReference type="ARBA" id="ARBA00022989"/>
    </source>
</evidence>
<evidence type="ECO:0000256" key="1">
    <source>
        <dbReference type="ARBA" id="ARBA00004141"/>
    </source>
</evidence>
<accession>A0AAD4RD99</accession>
<dbReference type="SUPFAM" id="SSF57850">
    <property type="entry name" value="RING/U-box"/>
    <property type="match status" value="1"/>
</dbReference>
<organism evidence="12 13">
    <name type="scientific">Ditylenchus destructor</name>
    <dbReference type="NCBI Taxonomy" id="166010"/>
    <lineage>
        <taxon>Eukaryota</taxon>
        <taxon>Metazoa</taxon>
        <taxon>Ecdysozoa</taxon>
        <taxon>Nematoda</taxon>
        <taxon>Chromadorea</taxon>
        <taxon>Rhabditida</taxon>
        <taxon>Tylenchina</taxon>
        <taxon>Tylenchomorpha</taxon>
        <taxon>Sphaerularioidea</taxon>
        <taxon>Anguinidae</taxon>
        <taxon>Anguininae</taxon>
        <taxon>Ditylenchus</taxon>
    </lineage>
</organism>
<keyword evidence="7" id="KW-0862">Zinc</keyword>
<gene>
    <name evidence="12" type="ORF">DdX_00518</name>
</gene>
<evidence type="ECO:0000256" key="5">
    <source>
        <dbReference type="ARBA" id="ARBA00022771"/>
    </source>
</evidence>
<name>A0AAD4RD99_9BILA</name>
<protein>
    <submittedName>
        <fullName evidence="12">RING-variant domain-containing protein</fullName>
    </submittedName>
</protein>
<dbReference type="InterPro" id="IPR013083">
    <property type="entry name" value="Znf_RING/FYVE/PHD"/>
</dbReference>
<dbReference type="GO" id="GO:0016567">
    <property type="term" value="P:protein ubiquitination"/>
    <property type="evidence" value="ECO:0007669"/>
    <property type="project" value="TreeGrafter"/>
</dbReference>
<dbReference type="EMBL" id="JAKKPZ010000001">
    <property type="protein sequence ID" value="KAI1728346.1"/>
    <property type="molecule type" value="Genomic_DNA"/>
</dbReference>
<proteinExistence type="predicted"/>
<keyword evidence="6" id="KW-0833">Ubl conjugation pathway</keyword>
<dbReference type="GO" id="GO:0008270">
    <property type="term" value="F:zinc ion binding"/>
    <property type="evidence" value="ECO:0007669"/>
    <property type="project" value="UniProtKB-KW"/>
</dbReference>
<evidence type="ECO:0000256" key="10">
    <source>
        <dbReference type="SAM" id="Phobius"/>
    </source>
</evidence>
<evidence type="ECO:0000256" key="3">
    <source>
        <dbReference type="ARBA" id="ARBA00022692"/>
    </source>
</evidence>
<evidence type="ECO:0000259" key="11">
    <source>
        <dbReference type="PROSITE" id="PS51292"/>
    </source>
</evidence>
<dbReference type="SMART" id="SM00744">
    <property type="entry name" value="RINGv"/>
    <property type="match status" value="1"/>
</dbReference>
<keyword evidence="4" id="KW-0479">Metal-binding</keyword>
<sequence length="192" mass="22102">MENNLNSANSAFSNGKGPLSTTSKALVNQMGICRICLEETDIKNLLSPCNCKGTAAYVHQICLEIWLKTSRVKTCETCKGEYEKVNKGLKPLMQLSLPRPTSDRWEDGADFYCTVLWIFLVGNVSSFWIRKGVFAFNTSLLSALNSRRLVMLWWFSFSVNCFYYFDIACQIYRRWIDDNSNFEWKANKHNIS</sequence>
<dbReference type="PANTHER" id="PTHR46065">
    <property type="entry name" value="E3 UBIQUITIN-PROTEIN LIGASE MARCH 2/3 FAMILY MEMBER"/>
    <property type="match status" value="1"/>
</dbReference>
<evidence type="ECO:0000256" key="7">
    <source>
        <dbReference type="ARBA" id="ARBA00022833"/>
    </source>
</evidence>
<evidence type="ECO:0000313" key="12">
    <source>
        <dbReference type="EMBL" id="KAI1728346.1"/>
    </source>
</evidence>
<feature type="transmembrane region" description="Helical" evidence="10">
    <location>
        <begin position="149"/>
        <end position="165"/>
    </location>
</feature>
<feature type="transmembrane region" description="Helical" evidence="10">
    <location>
        <begin position="109"/>
        <end position="129"/>
    </location>
</feature>
<comment type="subcellular location">
    <subcellularLocation>
        <location evidence="1">Membrane</location>
        <topology evidence="1">Multi-pass membrane protein</topology>
    </subcellularLocation>
</comment>
<dbReference type="Proteomes" id="UP001201812">
    <property type="component" value="Unassembled WGS sequence"/>
</dbReference>
<dbReference type="PANTHER" id="PTHR46065:SF5">
    <property type="entry name" value="RING-CH-TYPE DOMAIN-CONTAINING PROTEIN"/>
    <property type="match status" value="1"/>
</dbReference>
<evidence type="ECO:0000256" key="4">
    <source>
        <dbReference type="ARBA" id="ARBA00022723"/>
    </source>
</evidence>
<dbReference type="GO" id="GO:0016020">
    <property type="term" value="C:membrane"/>
    <property type="evidence" value="ECO:0007669"/>
    <property type="project" value="UniProtKB-SubCell"/>
</dbReference>
<evidence type="ECO:0000256" key="9">
    <source>
        <dbReference type="ARBA" id="ARBA00023136"/>
    </source>
</evidence>
<dbReference type="Pfam" id="PF12906">
    <property type="entry name" value="RINGv"/>
    <property type="match status" value="1"/>
</dbReference>
<keyword evidence="3 10" id="KW-0812">Transmembrane</keyword>
<feature type="domain" description="RING-CH-type" evidence="11">
    <location>
        <begin position="25"/>
        <end position="85"/>
    </location>
</feature>
<keyword evidence="9 10" id="KW-0472">Membrane</keyword>
<evidence type="ECO:0000256" key="2">
    <source>
        <dbReference type="ARBA" id="ARBA00022679"/>
    </source>
</evidence>
<evidence type="ECO:0000313" key="13">
    <source>
        <dbReference type="Proteomes" id="UP001201812"/>
    </source>
</evidence>
<keyword evidence="5" id="KW-0863">Zinc-finger</keyword>
<reference evidence="12" key="1">
    <citation type="submission" date="2022-01" db="EMBL/GenBank/DDBJ databases">
        <title>Genome Sequence Resource for Two Populations of Ditylenchus destructor, the Migratory Endoparasitic Phytonematode.</title>
        <authorList>
            <person name="Zhang H."/>
            <person name="Lin R."/>
            <person name="Xie B."/>
        </authorList>
    </citation>
    <scope>NUCLEOTIDE SEQUENCE</scope>
    <source>
        <strain evidence="12">BazhouSP</strain>
    </source>
</reference>
<keyword evidence="2" id="KW-0808">Transferase</keyword>